<feature type="transmembrane region" description="Helical" evidence="1">
    <location>
        <begin position="74"/>
        <end position="98"/>
    </location>
</feature>
<comment type="caution">
    <text evidence="2">The sequence shown here is derived from an EMBL/GenBank/DDBJ whole genome shotgun (WGS) entry which is preliminary data.</text>
</comment>
<feature type="transmembrane region" description="Helical" evidence="1">
    <location>
        <begin position="242"/>
        <end position="261"/>
    </location>
</feature>
<feature type="transmembrane region" description="Helical" evidence="1">
    <location>
        <begin position="189"/>
        <end position="222"/>
    </location>
</feature>
<feature type="transmembrane region" description="Helical" evidence="1">
    <location>
        <begin position="161"/>
        <end position="182"/>
    </location>
</feature>
<keyword evidence="1" id="KW-0472">Membrane</keyword>
<keyword evidence="1" id="KW-1133">Transmembrane helix</keyword>
<keyword evidence="3" id="KW-1185">Reference proteome</keyword>
<gene>
    <name evidence="2" type="ORF">G5A70_11055</name>
</gene>
<name>A0ABX2IDE2_BLAHA</name>
<dbReference type="Proteomes" id="UP000822142">
    <property type="component" value="Unassembled WGS sequence"/>
</dbReference>
<evidence type="ECO:0000256" key="1">
    <source>
        <dbReference type="SAM" id="Phobius"/>
    </source>
</evidence>
<protein>
    <submittedName>
        <fullName evidence="2">ABC transporter permease subunit</fullName>
    </submittedName>
</protein>
<proteinExistence type="predicted"/>
<sequence>MLNLLRMQLRAVFRQKGLYITAAILCFVLLIAFGTMRLVSDPALAERARQAGMEITTDDVSDAFAFQEQTQSDFLGSLLFSGGLMSTLIVIVSSVIVCDDFTTGFGKNIFSYYPKRRDYIFSKLLTLGFVSGFFLLFLTGATLLLFPAAGFQNPLGNPVQLAAMLVLGWAGLFSLCAQNLLFCMLTRRVLVSVLLSVSCALGLFGAAADFMAGLFGVHISLLFPPLNVLATPALAKTFQSGAFLQPGGALLVAFLWTAFYTKLSCVVLNKNDIC</sequence>
<dbReference type="RefSeq" id="WP_173749702.1">
    <property type="nucleotide sequence ID" value="NZ_JAAITA010000015.1"/>
</dbReference>
<evidence type="ECO:0000313" key="2">
    <source>
        <dbReference type="EMBL" id="NSJ86697.1"/>
    </source>
</evidence>
<feature type="transmembrane region" description="Helical" evidence="1">
    <location>
        <begin position="20"/>
        <end position="39"/>
    </location>
</feature>
<accession>A0ABX2IDE2</accession>
<feature type="transmembrane region" description="Helical" evidence="1">
    <location>
        <begin position="119"/>
        <end position="149"/>
    </location>
</feature>
<evidence type="ECO:0000313" key="3">
    <source>
        <dbReference type="Proteomes" id="UP000822142"/>
    </source>
</evidence>
<dbReference type="EMBL" id="JAAITA010000015">
    <property type="protein sequence ID" value="NSJ86697.1"/>
    <property type="molecule type" value="Genomic_DNA"/>
</dbReference>
<organism evidence="2 3">
    <name type="scientific">Blautia hansenii</name>
    <name type="common">Ruminococcus hansenii</name>
    <dbReference type="NCBI Taxonomy" id="1322"/>
    <lineage>
        <taxon>Bacteria</taxon>
        <taxon>Bacillati</taxon>
        <taxon>Bacillota</taxon>
        <taxon>Clostridia</taxon>
        <taxon>Lachnospirales</taxon>
        <taxon>Lachnospiraceae</taxon>
        <taxon>Blautia</taxon>
    </lineage>
</organism>
<keyword evidence="1" id="KW-0812">Transmembrane</keyword>
<reference evidence="2 3" key="1">
    <citation type="journal article" date="2020" name="Cell Host Microbe">
        <title>Functional and Genomic Variation between Human-Derived Isolates of Lachnospiraceae Reveals Inter- and Intra-Species Diversity.</title>
        <authorList>
            <person name="Sorbara M.T."/>
            <person name="Littmann E.R."/>
            <person name="Fontana E."/>
            <person name="Moody T.U."/>
            <person name="Kohout C.E."/>
            <person name="Gjonbalaj M."/>
            <person name="Eaton V."/>
            <person name="Seok R."/>
            <person name="Leiner I.M."/>
            <person name="Pamer E.G."/>
        </authorList>
    </citation>
    <scope>NUCLEOTIDE SEQUENCE [LARGE SCALE GENOMIC DNA]</scope>
    <source>
        <strain evidence="2 3">MSK.15.26</strain>
    </source>
</reference>